<keyword evidence="6" id="KW-0597">Phosphoprotein</keyword>
<feature type="transmembrane region" description="Helical" evidence="17">
    <location>
        <begin position="179"/>
        <end position="201"/>
    </location>
</feature>
<evidence type="ECO:0000256" key="5">
    <source>
        <dbReference type="ARBA" id="ARBA00022475"/>
    </source>
</evidence>
<dbReference type="InterPro" id="IPR003352">
    <property type="entry name" value="PTS_EIIC"/>
</dbReference>
<dbReference type="NCBIfam" id="TIGR00853">
    <property type="entry name" value="pts-lac"/>
    <property type="match status" value="1"/>
</dbReference>
<evidence type="ECO:0000313" key="21">
    <source>
        <dbReference type="Proteomes" id="UP000094691"/>
    </source>
</evidence>
<dbReference type="GO" id="GO:0009401">
    <property type="term" value="P:phosphoenolpyruvate-dependent sugar phosphotransferase system"/>
    <property type="evidence" value="ECO:0007669"/>
    <property type="project" value="UniProtKB-KW"/>
</dbReference>
<dbReference type="InterPro" id="IPR036095">
    <property type="entry name" value="PTS_EIIB-like_sf"/>
</dbReference>
<dbReference type="PANTHER" id="PTHR33989:SF8">
    <property type="entry name" value="PERMEASE IIC COMPONENT"/>
    <property type="match status" value="1"/>
</dbReference>
<proteinExistence type="predicted"/>
<dbReference type="PANTHER" id="PTHR33989">
    <property type="match status" value="1"/>
</dbReference>
<keyword evidence="5" id="KW-1003">Cell membrane</keyword>
<dbReference type="Proteomes" id="UP000094691">
    <property type="component" value="Chromosome"/>
</dbReference>
<evidence type="ECO:0000256" key="6">
    <source>
        <dbReference type="ARBA" id="ARBA00022553"/>
    </source>
</evidence>
<reference evidence="20 21" key="1">
    <citation type="submission" date="2016-07" db="EMBL/GenBank/DDBJ databases">
        <title>Genome sequencing project for further understanding the molecular mechanisms of preventing non-alcoholic fatty liver disease.</title>
        <authorList>
            <person name="Wang H."/>
        </authorList>
    </citation>
    <scope>NUCLEOTIDE SEQUENCE [LARGE SCALE GENOMIC DNA]</scope>
    <source>
        <strain evidence="20 21">BS15</strain>
    </source>
</reference>
<sequence>MNGFTKTMDKMKPKFEKIASNPYVSAIRDGFIAAMPIILFSSLFTLIAYVPNAWGFYWPKSVENALVLPYNYSMGLLALYVTATCAKNLTDYKNLKLPKTNQINSMNVILAAEISFIIIAIKVGKNGLDLTYLGTQGLIASYIVGLIVPNIYYQCVKHNVTIKMPDVVPQNIAQTFKDIFPMTFSVTLFWLVQIVLNQLFGANLSEGVVKVLSPLFHASDTYGGLALVAGAMAFFWFVGVQGPSIVAPAVAAIETTNVGLNQQLVHAGMQASHALTINAQDYVMNMGGTGSTFVVPFIFLLLAKSVQNKAAGKAAVIPGCFGVNEPILFGAPIIMNPVFFVPFLITPMFNVCAYKFFVQVLHMNALYNTLPWTVPAPIGIIVSSGFAGLSFVYVILTLVVDTLIWLPFFKFYDNDLYKQEQAKLAKEETAGVTTVPTTDSEATLAATDKEAKDGITKDTNVMVICAGGGTSGILAKALNKMAKERNLPLHAAARAYGQHMDIINDMDLIILAPQMDSMKGNLQEIADHDGSKLVTTTGRQYIELTQNPDKAFKFVVDSLAGKNDEKKDEDTTGSVPNATI</sequence>
<dbReference type="AlphaFoldDB" id="A0A9W3SMV0"/>
<dbReference type="PROSITE" id="PS51105">
    <property type="entry name" value="PTS_EIIC_TYPE_3"/>
    <property type="match status" value="1"/>
</dbReference>
<feature type="domain" description="PTS EIIC type-3" evidence="19">
    <location>
        <begin position="7"/>
        <end position="408"/>
    </location>
</feature>
<keyword evidence="10 17" id="KW-0812">Transmembrane</keyword>
<organism evidence="20 21">
    <name type="scientific">Lactobacillus johnsonii</name>
    <dbReference type="NCBI Taxonomy" id="33959"/>
    <lineage>
        <taxon>Bacteria</taxon>
        <taxon>Bacillati</taxon>
        <taxon>Bacillota</taxon>
        <taxon>Bacilli</taxon>
        <taxon>Lactobacillales</taxon>
        <taxon>Lactobacillaceae</taxon>
        <taxon>Lactobacillus</taxon>
    </lineage>
</organism>
<protein>
    <recommendedName>
        <fullName evidence="3">PTS system lactose-specific EIICB component</fullName>
        <ecNumber evidence="2">2.7.1.207</ecNumber>
    </recommendedName>
    <alternativeName>
        <fullName evidence="14">EIICB-Lac</fullName>
    </alternativeName>
</protein>
<feature type="transmembrane region" description="Helical" evidence="17">
    <location>
        <begin position="30"/>
        <end position="50"/>
    </location>
</feature>
<comment type="subcellular location">
    <subcellularLocation>
        <location evidence="1">Cell membrane</location>
        <topology evidence="1">Multi-pass membrane protein</topology>
    </subcellularLocation>
</comment>
<evidence type="ECO:0000256" key="1">
    <source>
        <dbReference type="ARBA" id="ARBA00004651"/>
    </source>
</evidence>
<feature type="transmembrane region" description="Helical" evidence="17">
    <location>
        <begin position="378"/>
        <end position="400"/>
    </location>
</feature>
<dbReference type="NCBIfam" id="TIGR00410">
    <property type="entry name" value="lacE"/>
    <property type="match status" value="1"/>
</dbReference>
<evidence type="ECO:0000256" key="8">
    <source>
        <dbReference type="ARBA" id="ARBA00022679"/>
    </source>
</evidence>
<evidence type="ECO:0000256" key="7">
    <source>
        <dbReference type="ARBA" id="ARBA00022597"/>
    </source>
</evidence>
<dbReference type="InterPro" id="IPR041713">
    <property type="entry name" value="PTS_IIB"/>
</dbReference>
<evidence type="ECO:0000259" key="19">
    <source>
        <dbReference type="PROSITE" id="PS51105"/>
    </source>
</evidence>
<feature type="transmembrane region" description="Helical" evidence="17">
    <location>
        <begin position="221"/>
        <end position="238"/>
    </location>
</feature>
<accession>A0A9W3SMV0</accession>
<keyword evidence="7" id="KW-0762">Sugar transport</keyword>
<feature type="transmembrane region" description="Helical" evidence="17">
    <location>
        <begin position="102"/>
        <end position="121"/>
    </location>
</feature>
<evidence type="ECO:0000256" key="13">
    <source>
        <dbReference type="ARBA" id="ARBA00023136"/>
    </source>
</evidence>
<dbReference type="InterPro" id="IPR004501">
    <property type="entry name" value="PTS_EIIC_3"/>
</dbReference>
<dbReference type="InterPro" id="IPR051088">
    <property type="entry name" value="PTS_Sugar-EIIC/EIIB"/>
</dbReference>
<dbReference type="InterPro" id="IPR003501">
    <property type="entry name" value="PTS_EIIB_2/3"/>
</dbReference>
<dbReference type="SUPFAM" id="SSF52794">
    <property type="entry name" value="PTS system IIB component-like"/>
    <property type="match status" value="1"/>
</dbReference>
<keyword evidence="4" id="KW-0813">Transport</keyword>
<dbReference type="GO" id="GO:0005886">
    <property type="term" value="C:plasma membrane"/>
    <property type="evidence" value="ECO:0007669"/>
    <property type="project" value="UniProtKB-SubCell"/>
</dbReference>
<feature type="modified residue" description="Phosphocysteine; by EIIA" evidence="16">
    <location>
        <position position="465"/>
    </location>
</feature>
<evidence type="ECO:0000256" key="10">
    <source>
        <dbReference type="ARBA" id="ARBA00022692"/>
    </source>
</evidence>
<evidence type="ECO:0000256" key="4">
    <source>
        <dbReference type="ARBA" id="ARBA00022448"/>
    </source>
</evidence>
<dbReference type="InterPro" id="IPR013012">
    <property type="entry name" value="PTS_EIIB_3"/>
</dbReference>
<keyword evidence="9" id="KW-0598">Phosphotransferase system</keyword>
<evidence type="ECO:0000256" key="2">
    <source>
        <dbReference type="ARBA" id="ARBA00012802"/>
    </source>
</evidence>
<dbReference type="GO" id="GO:0016301">
    <property type="term" value="F:kinase activity"/>
    <property type="evidence" value="ECO:0007669"/>
    <property type="project" value="UniProtKB-KW"/>
</dbReference>
<dbReference type="EMBL" id="CP016400">
    <property type="protein sequence ID" value="AOG26929.1"/>
    <property type="molecule type" value="Genomic_DNA"/>
</dbReference>
<name>A0A9W3SMV0_LACJH</name>
<dbReference type="EC" id="2.7.1.207" evidence="2"/>
<evidence type="ECO:0000256" key="12">
    <source>
        <dbReference type="ARBA" id="ARBA00022989"/>
    </source>
</evidence>
<evidence type="ECO:0000256" key="16">
    <source>
        <dbReference type="PROSITE-ProRule" id="PRU00423"/>
    </source>
</evidence>
<keyword evidence="11" id="KW-0418">Kinase</keyword>
<dbReference type="Gene3D" id="3.40.50.2300">
    <property type="match status" value="1"/>
</dbReference>
<evidence type="ECO:0000256" key="17">
    <source>
        <dbReference type="SAM" id="Phobius"/>
    </source>
</evidence>
<dbReference type="CDD" id="cd05565">
    <property type="entry name" value="PTS_IIB_lactose"/>
    <property type="match status" value="1"/>
</dbReference>
<keyword evidence="8" id="KW-0808">Transferase</keyword>
<keyword evidence="12 17" id="KW-1133">Transmembrane helix</keyword>
<evidence type="ECO:0000256" key="14">
    <source>
        <dbReference type="ARBA" id="ARBA00029639"/>
    </source>
</evidence>
<comment type="catalytic activity">
    <reaction evidence="15">
        <text>lactose(out) + N(pros)-phospho-L-histidyl-[protein] = lactose 6-phosphate(in) + L-histidyl-[protein]</text>
        <dbReference type="Rhea" id="RHEA:42400"/>
        <dbReference type="Rhea" id="RHEA-COMP:9745"/>
        <dbReference type="Rhea" id="RHEA-COMP:9746"/>
        <dbReference type="ChEBI" id="CHEBI:17716"/>
        <dbReference type="ChEBI" id="CHEBI:29979"/>
        <dbReference type="ChEBI" id="CHEBI:64837"/>
        <dbReference type="ChEBI" id="CHEBI:79080"/>
        <dbReference type="EC" id="2.7.1.207"/>
    </reaction>
</comment>
<gene>
    <name evidence="20" type="ORF">BBP16_09065</name>
</gene>
<feature type="transmembrane region" description="Helical" evidence="17">
    <location>
        <begin position="133"/>
        <end position="153"/>
    </location>
</feature>
<evidence type="ECO:0000259" key="18">
    <source>
        <dbReference type="PROSITE" id="PS51100"/>
    </source>
</evidence>
<dbReference type="Pfam" id="PF02378">
    <property type="entry name" value="PTS_EIIC"/>
    <property type="match status" value="1"/>
</dbReference>
<evidence type="ECO:0000256" key="15">
    <source>
        <dbReference type="ARBA" id="ARBA00048444"/>
    </source>
</evidence>
<evidence type="ECO:0000313" key="20">
    <source>
        <dbReference type="EMBL" id="AOG26929.1"/>
    </source>
</evidence>
<dbReference type="GO" id="GO:1901264">
    <property type="term" value="P:carbohydrate derivative transport"/>
    <property type="evidence" value="ECO:0007669"/>
    <property type="project" value="TreeGrafter"/>
</dbReference>
<dbReference type="PROSITE" id="PS51100">
    <property type="entry name" value="PTS_EIIB_TYPE_3"/>
    <property type="match status" value="1"/>
</dbReference>
<evidence type="ECO:0000256" key="3">
    <source>
        <dbReference type="ARBA" id="ARBA00020834"/>
    </source>
</evidence>
<feature type="transmembrane region" description="Helical" evidence="17">
    <location>
        <begin position="70"/>
        <end position="90"/>
    </location>
</feature>
<evidence type="ECO:0000256" key="9">
    <source>
        <dbReference type="ARBA" id="ARBA00022683"/>
    </source>
</evidence>
<feature type="domain" description="PTS EIIB type-3" evidence="18">
    <location>
        <begin position="458"/>
        <end position="561"/>
    </location>
</feature>
<dbReference type="Pfam" id="PF02302">
    <property type="entry name" value="PTS_IIB"/>
    <property type="match status" value="1"/>
</dbReference>
<keyword evidence="13 17" id="KW-0472">Membrane</keyword>
<evidence type="ECO:0000256" key="11">
    <source>
        <dbReference type="ARBA" id="ARBA00022777"/>
    </source>
</evidence>
<feature type="transmembrane region" description="Helical" evidence="17">
    <location>
        <begin position="338"/>
        <end position="358"/>
    </location>
</feature>
<dbReference type="GO" id="GO:0008982">
    <property type="term" value="F:protein-N(PI)-phosphohistidine-sugar phosphotransferase activity"/>
    <property type="evidence" value="ECO:0007669"/>
    <property type="project" value="InterPro"/>
</dbReference>